<sequence>MEPIAERSTISRLDGALETEAPLNAPAVRHSKSNDNTSILKSDLSGLPRRNSNIHDPISTYCVESVDTVTDTTGTDRWADQYSTKLQLESAFNSRSSLALVNNSLDQILYDILLSSQSTIMSALRSAIIEVLKPSLGVSAIHHADLALKTYLDDCQKSTLLDSLKEIEMVDLVDLNSLEKKARIQRVIYTSLEDTESMKSSLDDEVRIDKKTIISPAIAIFLKSVLEYIGEQILTAATEITQNNLLSNQLSPQNQIPSFHKTVESLVEANEVDQIAFDTSLNEFWNTWKRLTEPPVKFSSHSFPKIAPFSESLTHLDLAVAKDIFNDIRETEASTVSPKCKTQSNEAISGNIPLETSQRKYVIFAPNDKQHRLGNTKGRANSAPQASLPPFYTILKRSETPTEAMNENSGQTIEVHNKDETSIELSMNQRMTNHNRLSTASSRDSFSEKEPSSEILIQNDLNRHNHTRVPSTSIKPTQQLLPNIEKSELRSSLCRREDRNPLSCDMTHTEKILGTSIRRTKPLPIAHIQPRILSYHEESKGYRSLVKNRPMTWDTSKFSKINISTCLNNQSTVSARPKLPTTLTSTDTLDFDPEIFLDKNTSTDELHEDDLFPPNIMETLLPSPKSVSDKRVSGTTSYVDMSVQVVDINSLEPCDGCDMNRIKEEIYEATSEPKNYYPPHSNRNVIKSPAEYESDGGISPVSLLNDDIIYDGPVSPVSTVSSMEKTPDQEFTPQLENINLVPSNFISKNHLENTLENHKPKSSNHISKSISSQSKRSTHTSGSTSSSNSHRMKLILKSERDTVGKFDQLIQSDQTLQYTLTPQNVRGIEMTIKDNCDFYQMTIKDNCDSRSNLTNTGISSSSKYVALQTNSIKSNQNSNTICTSSSSASTSFHSGSNTRQCAPIPRDARVDRDRSLDYLANFIKSTGPELSTTAKSKPSQGAISEKEQSHSSHSTSMSGPRGYLHKRLDSAPSRIKIRHRDPTTKRSDSINDFIDFVRSGPIIEKSNLLFRNPDSSRLGTESRESSKAIENKTIETTQTEPRNRQNPPSINSSVTSHSALLVNSSKTKQTIPKSKDKSVDASTAPVRTRPKIRDPYSFDFSDEEDENDVLRSKPKLSESLTDFLRNTSPENYPPNNDENVKTTKISLSAPGLISLFGKSLSNTPSSLKNTSSSISSHQSEALSSKIRKRINAHPTPLSSKTSQPQISRTEFSQKCFEPREPTYSTVRTNDLAQFLMYNEPPQTETKDPNPSNFTIVQKKEINSFHKMFGRKKTKTISRT</sequence>
<feature type="compositionally biased region" description="Polar residues" evidence="1">
    <location>
        <begin position="431"/>
        <end position="444"/>
    </location>
</feature>
<name>A0A420HMF1_9PEZI</name>
<dbReference type="Proteomes" id="UP000285405">
    <property type="component" value="Unassembled WGS sequence"/>
</dbReference>
<proteinExistence type="predicted"/>
<feature type="region of interest" description="Disordered" evidence="1">
    <location>
        <begin position="929"/>
        <end position="988"/>
    </location>
</feature>
<dbReference type="AlphaFoldDB" id="A0A420HMF1"/>
<dbReference type="EMBL" id="MCBR01018183">
    <property type="protein sequence ID" value="RKF58610.1"/>
    <property type="molecule type" value="Genomic_DNA"/>
</dbReference>
<feature type="region of interest" description="Disordered" evidence="1">
    <location>
        <begin position="755"/>
        <end position="791"/>
    </location>
</feature>
<feature type="compositionally biased region" description="Polar residues" evidence="1">
    <location>
        <begin position="468"/>
        <end position="479"/>
    </location>
</feature>
<feature type="compositionally biased region" description="Low complexity" evidence="1">
    <location>
        <begin position="1164"/>
        <end position="1176"/>
    </location>
</feature>
<reference evidence="2 3" key="1">
    <citation type="journal article" date="2018" name="BMC Genomics">
        <title>Comparative genome analyses reveal sequence features reflecting distinct modes of host-adaptation between dicot and monocot powdery mildew.</title>
        <authorList>
            <person name="Wu Y."/>
            <person name="Ma X."/>
            <person name="Pan Z."/>
            <person name="Kale S.D."/>
            <person name="Song Y."/>
            <person name="King H."/>
            <person name="Zhang Q."/>
            <person name="Presley C."/>
            <person name="Deng X."/>
            <person name="Wei C.I."/>
            <person name="Xiao S."/>
        </authorList>
    </citation>
    <scope>NUCLEOTIDE SEQUENCE [LARGE SCALE GENOMIC DNA]</scope>
    <source>
        <strain evidence="2">UCSC1</strain>
    </source>
</reference>
<feature type="region of interest" description="Disordered" evidence="1">
    <location>
        <begin position="431"/>
        <end position="479"/>
    </location>
</feature>
<feature type="region of interest" description="Disordered" evidence="1">
    <location>
        <begin position="1012"/>
        <end position="1112"/>
    </location>
</feature>
<dbReference type="OrthoDB" id="5382203at2759"/>
<accession>A0A420HMF1</accession>
<feature type="compositionally biased region" description="Polar residues" evidence="1">
    <location>
        <begin position="929"/>
        <end position="942"/>
    </location>
</feature>
<organism evidence="2 3">
    <name type="scientific">Golovinomyces cichoracearum</name>
    <dbReference type="NCBI Taxonomy" id="62708"/>
    <lineage>
        <taxon>Eukaryota</taxon>
        <taxon>Fungi</taxon>
        <taxon>Dikarya</taxon>
        <taxon>Ascomycota</taxon>
        <taxon>Pezizomycotina</taxon>
        <taxon>Leotiomycetes</taxon>
        <taxon>Erysiphales</taxon>
        <taxon>Erysiphaceae</taxon>
        <taxon>Golovinomyces</taxon>
    </lineage>
</organism>
<evidence type="ECO:0000313" key="3">
    <source>
        <dbReference type="Proteomes" id="UP000285405"/>
    </source>
</evidence>
<feature type="compositionally biased region" description="Polar residues" evidence="1">
    <location>
        <begin position="1196"/>
        <end position="1211"/>
    </location>
</feature>
<feature type="compositionally biased region" description="Polar residues" evidence="1">
    <location>
        <begin position="1034"/>
        <end position="1072"/>
    </location>
</feature>
<feature type="region of interest" description="Disordered" evidence="1">
    <location>
        <begin position="876"/>
        <end position="908"/>
    </location>
</feature>
<protein>
    <submittedName>
        <fullName evidence="2">Uncharacterized protein</fullName>
    </submittedName>
</protein>
<gene>
    <name evidence="2" type="ORF">GcC1_181043</name>
</gene>
<evidence type="ECO:0000313" key="2">
    <source>
        <dbReference type="EMBL" id="RKF58610.1"/>
    </source>
</evidence>
<feature type="region of interest" description="Disordered" evidence="1">
    <location>
        <begin position="1164"/>
        <end position="1184"/>
    </location>
</feature>
<comment type="caution">
    <text evidence="2">The sequence shown here is derived from an EMBL/GenBank/DDBJ whole genome shotgun (WGS) entry which is preliminary data.</text>
</comment>
<feature type="region of interest" description="Disordered" evidence="1">
    <location>
        <begin position="1192"/>
        <end position="1211"/>
    </location>
</feature>
<feature type="compositionally biased region" description="Low complexity" evidence="1">
    <location>
        <begin position="876"/>
        <end position="898"/>
    </location>
</feature>
<evidence type="ECO:0000256" key="1">
    <source>
        <dbReference type="SAM" id="MobiDB-lite"/>
    </source>
</evidence>
<feature type="compositionally biased region" description="Low complexity" evidence="1">
    <location>
        <begin position="763"/>
        <end position="789"/>
    </location>
</feature>
<feature type="compositionally biased region" description="Basic and acidic residues" evidence="1">
    <location>
        <begin position="1020"/>
        <end position="1033"/>
    </location>
</feature>